<dbReference type="PANTHER" id="PTHR43340:SF1">
    <property type="entry name" value="HYPOXANTHINE PHOSPHORIBOSYLTRANSFERASE"/>
    <property type="match status" value="1"/>
</dbReference>
<dbReference type="GO" id="GO:0032263">
    <property type="term" value="P:GMP salvage"/>
    <property type="evidence" value="ECO:0007669"/>
    <property type="project" value="TreeGrafter"/>
</dbReference>
<evidence type="ECO:0000256" key="9">
    <source>
        <dbReference type="ARBA" id="ARBA00022679"/>
    </source>
</evidence>
<keyword evidence="9 16" id="KW-0808">Transferase</keyword>
<comment type="pathway">
    <text evidence="4 16">Purine metabolism; IMP biosynthesis via salvage pathway; IMP from hypoxanthine: step 1/1.</text>
</comment>
<gene>
    <name evidence="18" type="primary">hpt</name>
    <name evidence="18" type="ORF">EF514_06465</name>
</gene>
<evidence type="ECO:0000313" key="19">
    <source>
        <dbReference type="Proteomes" id="UP000288812"/>
    </source>
</evidence>
<sequence>MKEIESILYTEEVIKEKCYELGKKISEDYSGELLVVGILKGAVPFMAELIKRIDLPIIIDFMDVSSYEGTTTSGEVRILKDLEFRVEGRDVLIVEDIIDTGLTLSYLTEVIKKRGAKSVEICSMLTKPKRRKVYVNAKYVGFEIDDKFVVGYGMDYNEKYRNLPYVGILSESVYK</sequence>
<dbReference type="GO" id="GO:0000166">
    <property type="term" value="F:nucleotide binding"/>
    <property type="evidence" value="ECO:0007669"/>
    <property type="project" value="UniProtKB-KW"/>
</dbReference>
<dbReference type="PANTHER" id="PTHR43340">
    <property type="entry name" value="HYPOXANTHINE-GUANINE PHOSPHORIBOSYLTRANSFERASE"/>
    <property type="match status" value="1"/>
</dbReference>
<dbReference type="GO" id="GO:0052657">
    <property type="term" value="F:guanine phosphoribosyltransferase activity"/>
    <property type="evidence" value="ECO:0007669"/>
    <property type="project" value="UniProtKB-ARBA"/>
</dbReference>
<evidence type="ECO:0000256" key="11">
    <source>
        <dbReference type="ARBA" id="ARBA00022726"/>
    </source>
</evidence>
<keyword evidence="7 16" id="KW-0963">Cytoplasm</keyword>
<dbReference type="GO" id="GO:0006166">
    <property type="term" value="P:purine ribonucleoside salvage"/>
    <property type="evidence" value="ECO:0007669"/>
    <property type="project" value="UniProtKB-KW"/>
</dbReference>
<keyword evidence="12 16" id="KW-0547">Nucleotide-binding</keyword>
<dbReference type="UniPathway" id="UPA00591">
    <property type="reaction ID" value="UER00648"/>
</dbReference>
<dbReference type="EC" id="2.4.2.8" evidence="16"/>
<evidence type="ECO:0000259" key="17">
    <source>
        <dbReference type="Pfam" id="PF00156"/>
    </source>
</evidence>
<feature type="domain" description="Phosphoribosyltransferase" evidence="17">
    <location>
        <begin position="12"/>
        <end position="156"/>
    </location>
</feature>
<evidence type="ECO:0000256" key="3">
    <source>
        <dbReference type="ARBA" id="ARBA00004496"/>
    </source>
</evidence>
<evidence type="ECO:0000256" key="8">
    <source>
        <dbReference type="ARBA" id="ARBA00022676"/>
    </source>
</evidence>
<name>A0A437S6D9_9FIRM</name>
<comment type="function">
    <text evidence="2">Purine salvage pathway enzyme that catalyzes the transfer of the ribosyl-5-phosphate group from 5-phospho-alpha-D-ribose 1-diphosphate (PRPP) to the N9 position of the 6-oxopurines hypoxanthine and guanine to form the corresponding ribonucleotides IMP (inosine 5'-monophosphate) and GMP (guanosine 5'-monophosphate), with the release of PPi.</text>
</comment>
<evidence type="ECO:0000256" key="13">
    <source>
        <dbReference type="ARBA" id="ARBA00022842"/>
    </source>
</evidence>
<dbReference type="RefSeq" id="WP_127724611.1">
    <property type="nucleotide sequence ID" value="NZ_RLIH01000008.1"/>
</dbReference>
<dbReference type="EMBL" id="RLIH01000008">
    <property type="protein sequence ID" value="RVU54564.1"/>
    <property type="molecule type" value="Genomic_DNA"/>
</dbReference>
<comment type="caution">
    <text evidence="18">The sequence shown here is derived from an EMBL/GenBank/DDBJ whole genome shotgun (WGS) entry which is preliminary data.</text>
</comment>
<proteinExistence type="inferred from homology"/>
<keyword evidence="10 16" id="KW-0479">Metal-binding</keyword>
<dbReference type="GO" id="GO:0005829">
    <property type="term" value="C:cytosol"/>
    <property type="evidence" value="ECO:0007669"/>
    <property type="project" value="TreeGrafter"/>
</dbReference>
<dbReference type="InterPro" id="IPR029057">
    <property type="entry name" value="PRTase-like"/>
</dbReference>
<dbReference type="GO" id="GO:0000287">
    <property type="term" value="F:magnesium ion binding"/>
    <property type="evidence" value="ECO:0007669"/>
    <property type="project" value="TreeGrafter"/>
</dbReference>
<evidence type="ECO:0000256" key="5">
    <source>
        <dbReference type="ARBA" id="ARBA00004676"/>
    </source>
</evidence>
<evidence type="ECO:0000256" key="1">
    <source>
        <dbReference type="ARBA" id="ARBA00001946"/>
    </source>
</evidence>
<dbReference type="Proteomes" id="UP000288812">
    <property type="component" value="Unassembled WGS sequence"/>
</dbReference>
<evidence type="ECO:0000256" key="6">
    <source>
        <dbReference type="ARBA" id="ARBA00008391"/>
    </source>
</evidence>
<dbReference type="NCBIfam" id="TIGR01203">
    <property type="entry name" value="HGPRTase"/>
    <property type="match status" value="1"/>
</dbReference>
<keyword evidence="13 16" id="KW-0460">Magnesium</keyword>
<dbReference type="InterPro" id="IPR005904">
    <property type="entry name" value="Hxn_phspho_trans"/>
</dbReference>
<reference evidence="18 19" key="1">
    <citation type="submission" date="2018-11" db="EMBL/GenBank/DDBJ databases">
        <title>Genome sequencing and assembly of Anaerosphaera sp. nov., GS7-6-2.</title>
        <authorList>
            <person name="Rettenmaier R."/>
            <person name="Liebl W."/>
            <person name="Zverlov V."/>
        </authorList>
    </citation>
    <scope>NUCLEOTIDE SEQUENCE [LARGE SCALE GENOMIC DNA]</scope>
    <source>
        <strain evidence="18 19">GS7-6-2</strain>
    </source>
</reference>
<evidence type="ECO:0000256" key="14">
    <source>
        <dbReference type="ARBA" id="ARBA00048811"/>
    </source>
</evidence>
<evidence type="ECO:0000256" key="10">
    <source>
        <dbReference type="ARBA" id="ARBA00022723"/>
    </source>
</evidence>
<keyword evidence="8 16" id="KW-0328">Glycosyltransferase</keyword>
<dbReference type="Pfam" id="PF00156">
    <property type="entry name" value="Pribosyltran"/>
    <property type="match status" value="1"/>
</dbReference>
<evidence type="ECO:0000256" key="12">
    <source>
        <dbReference type="ARBA" id="ARBA00022741"/>
    </source>
</evidence>
<organism evidence="18 19">
    <name type="scientific">Anaerosphaera multitolerans</name>
    <dbReference type="NCBI Taxonomy" id="2487351"/>
    <lineage>
        <taxon>Bacteria</taxon>
        <taxon>Bacillati</taxon>
        <taxon>Bacillota</taxon>
        <taxon>Tissierellia</taxon>
        <taxon>Tissierellales</taxon>
        <taxon>Peptoniphilaceae</taxon>
        <taxon>Anaerosphaera</taxon>
    </lineage>
</organism>
<evidence type="ECO:0000256" key="15">
    <source>
        <dbReference type="ARBA" id="ARBA00049402"/>
    </source>
</evidence>
<comment type="subcellular location">
    <subcellularLocation>
        <location evidence="3 16">Cytoplasm</location>
    </subcellularLocation>
</comment>
<comment type="catalytic activity">
    <reaction evidence="14">
        <text>GMP + diphosphate = guanine + 5-phospho-alpha-D-ribose 1-diphosphate</text>
        <dbReference type="Rhea" id="RHEA:25424"/>
        <dbReference type="ChEBI" id="CHEBI:16235"/>
        <dbReference type="ChEBI" id="CHEBI:33019"/>
        <dbReference type="ChEBI" id="CHEBI:58017"/>
        <dbReference type="ChEBI" id="CHEBI:58115"/>
        <dbReference type="EC" id="2.4.2.8"/>
    </reaction>
    <physiologicalReaction direction="right-to-left" evidence="14">
        <dbReference type="Rhea" id="RHEA:25426"/>
    </physiologicalReaction>
</comment>
<comment type="catalytic activity">
    <reaction evidence="15">
        <text>IMP + diphosphate = hypoxanthine + 5-phospho-alpha-D-ribose 1-diphosphate</text>
        <dbReference type="Rhea" id="RHEA:17973"/>
        <dbReference type="ChEBI" id="CHEBI:17368"/>
        <dbReference type="ChEBI" id="CHEBI:33019"/>
        <dbReference type="ChEBI" id="CHEBI:58017"/>
        <dbReference type="ChEBI" id="CHEBI:58053"/>
        <dbReference type="EC" id="2.4.2.8"/>
    </reaction>
    <physiologicalReaction direction="right-to-left" evidence="15">
        <dbReference type="Rhea" id="RHEA:17975"/>
    </physiologicalReaction>
</comment>
<dbReference type="SUPFAM" id="SSF53271">
    <property type="entry name" value="PRTase-like"/>
    <property type="match status" value="1"/>
</dbReference>
<dbReference type="AlphaFoldDB" id="A0A437S6D9"/>
<comment type="similarity">
    <text evidence="6 16">Belongs to the purine/pyrimidine phosphoribosyltransferase family.</text>
</comment>
<evidence type="ECO:0000256" key="16">
    <source>
        <dbReference type="RuleBase" id="RU364099"/>
    </source>
</evidence>
<dbReference type="GO" id="GO:0046100">
    <property type="term" value="P:hypoxanthine metabolic process"/>
    <property type="evidence" value="ECO:0007669"/>
    <property type="project" value="TreeGrafter"/>
</dbReference>
<dbReference type="GO" id="GO:0006178">
    <property type="term" value="P:guanine salvage"/>
    <property type="evidence" value="ECO:0007669"/>
    <property type="project" value="TreeGrafter"/>
</dbReference>
<evidence type="ECO:0000256" key="2">
    <source>
        <dbReference type="ARBA" id="ARBA00002049"/>
    </source>
</evidence>
<accession>A0A437S6D9</accession>
<keyword evidence="11 16" id="KW-0660">Purine salvage</keyword>
<comment type="cofactor">
    <cofactor evidence="1 16">
        <name>Mg(2+)</name>
        <dbReference type="ChEBI" id="CHEBI:18420"/>
    </cofactor>
</comment>
<dbReference type="OrthoDB" id="9802824at2"/>
<evidence type="ECO:0000256" key="4">
    <source>
        <dbReference type="ARBA" id="ARBA00004669"/>
    </source>
</evidence>
<dbReference type="Gene3D" id="3.40.50.2020">
    <property type="match status" value="1"/>
</dbReference>
<evidence type="ECO:0000313" key="18">
    <source>
        <dbReference type="EMBL" id="RVU54564.1"/>
    </source>
</evidence>
<keyword evidence="19" id="KW-1185">Reference proteome</keyword>
<evidence type="ECO:0000256" key="7">
    <source>
        <dbReference type="ARBA" id="ARBA00022490"/>
    </source>
</evidence>
<dbReference type="CDD" id="cd06223">
    <property type="entry name" value="PRTases_typeI"/>
    <property type="match status" value="1"/>
</dbReference>
<dbReference type="InterPro" id="IPR050408">
    <property type="entry name" value="HGPRT"/>
</dbReference>
<dbReference type="GO" id="GO:0032264">
    <property type="term" value="P:IMP salvage"/>
    <property type="evidence" value="ECO:0007669"/>
    <property type="project" value="UniProtKB-UniPathway"/>
</dbReference>
<dbReference type="GO" id="GO:0004422">
    <property type="term" value="F:hypoxanthine phosphoribosyltransferase activity"/>
    <property type="evidence" value="ECO:0007669"/>
    <property type="project" value="InterPro"/>
</dbReference>
<comment type="pathway">
    <text evidence="5">Purine metabolism; GMP biosynthesis via salvage pathway; GMP from guanine: step 1/1.</text>
</comment>
<dbReference type="InterPro" id="IPR000836">
    <property type="entry name" value="PRTase_dom"/>
</dbReference>
<protein>
    <recommendedName>
        <fullName evidence="16">Hypoxanthine phosphoribosyltransferase</fullName>
        <ecNumber evidence="16">2.4.2.8</ecNumber>
    </recommendedName>
</protein>
<dbReference type="FunFam" id="3.40.50.2020:FF:000006">
    <property type="entry name" value="Hypoxanthine phosphoribosyltransferase"/>
    <property type="match status" value="1"/>
</dbReference>